<comment type="subcellular location">
    <subcellularLocation>
        <location evidence="1">Mitochondrion</location>
    </subcellularLocation>
</comment>
<dbReference type="GO" id="GO:0005739">
    <property type="term" value="C:mitochondrion"/>
    <property type="evidence" value="ECO:0007669"/>
    <property type="project" value="UniProtKB-SubCell"/>
</dbReference>
<comment type="caution">
    <text evidence="14">The sequence shown here is derived from an EMBL/GenBank/DDBJ whole genome shotgun (WGS) entry which is preliminary data.</text>
</comment>
<dbReference type="AlphaFoldDB" id="A0A813TZL5"/>
<dbReference type="InterPro" id="IPR016036">
    <property type="entry name" value="Malonyl_transacylase_ACP-bd"/>
</dbReference>
<proteinExistence type="inferred from homology"/>
<evidence type="ECO:0000313" key="14">
    <source>
        <dbReference type="EMBL" id="CAF0819569.1"/>
    </source>
</evidence>
<dbReference type="SUPFAM" id="SSF55048">
    <property type="entry name" value="Probable ACP-binding domain of malonyl-CoA ACP transacylase"/>
    <property type="match status" value="1"/>
</dbReference>
<dbReference type="InterPro" id="IPR001227">
    <property type="entry name" value="Ac_transferase_dom_sf"/>
</dbReference>
<dbReference type="GO" id="GO:0004314">
    <property type="term" value="F:[acyl-carrier-protein] S-malonyltransferase activity"/>
    <property type="evidence" value="ECO:0007669"/>
    <property type="project" value="UniProtKB-EC"/>
</dbReference>
<name>A0A813TZL5_9BILA</name>
<dbReference type="InterPro" id="IPR016035">
    <property type="entry name" value="Acyl_Trfase/lysoPLipase"/>
</dbReference>
<keyword evidence="6" id="KW-0276">Fatty acid metabolism</keyword>
<evidence type="ECO:0000256" key="3">
    <source>
        <dbReference type="ARBA" id="ARBA00013258"/>
    </source>
</evidence>
<dbReference type="SUPFAM" id="SSF52151">
    <property type="entry name" value="FabD/lysophospholipase-like"/>
    <property type="match status" value="1"/>
</dbReference>
<dbReference type="Gene3D" id="3.30.70.250">
    <property type="entry name" value="Malonyl-CoA ACP transacylase, ACP-binding"/>
    <property type="match status" value="1"/>
</dbReference>
<dbReference type="PANTHER" id="PTHR47170:SF2">
    <property type="entry name" value="MALONYL-COA:ACP TRANSACYLASE (MAT) DOMAIN-CONTAINING PROTEIN"/>
    <property type="match status" value="1"/>
</dbReference>
<evidence type="ECO:0000256" key="2">
    <source>
        <dbReference type="ARBA" id="ARBA00005194"/>
    </source>
</evidence>
<evidence type="ECO:0000256" key="8">
    <source>
        <dbReference type="ARBA" id="ARBA00023098"/>
    </source>
</evidence>
<comment type="pathway">
    <text evidence="2">Lipid metabolism; fatty acid biosynthesis.</text>
</comment>
<comment type="similarity">
    <text evidence="11">Belongs to the type II malonyltransferase family.</text>
</comment>
<evidence type="ECO:0000313" key="15">
    <source>
        <dbReference type="Proteomes" id="UP000663879"/>
    </source>
</evidence>
<dbReference type="InterPro" id="IPR014043">
    <property type="entry name" value="Acyl_transferase_dom"/>
</dbReference>
<sequence>MPSIIVFPGQGSQFIGMGKKLLEIPKVNRMFEIASNILKFDLLSVCLNGPKAELDKTDKCQAAVFVTSLGAVEYLKQTNPEAIKDCYATCGFSIGEYASLVLCGAVSFEDALQLIKIRSSAMQEASQAVPSGLMSVFLSRDSRLNTGMLAARKWCKEKLKLDEPIECEIANYLFSQCKVIGGNNEALDFIELNHKEFGINRVKRLAVSGAFHTSLMKSAEDKLKKEIDNISIKPPLIKFYSNYDASLCMSPKKIKLNLIKQVANPVKWEQILNNLYYDENLPLDDNSQESKNIELDRLGNEIISNKKAQSKNRIYPDIFECGPANQTGPILKSINYKAFKFYKHISV</sequence>
<keyword evidence="5" id="KW-0808">Transferase</keyword>
<gene>
    <name evidence="14" type="ORF">OXX778_LOCUS7394</name>
</gene>
<dbReference type="InterPro" id="IPR052760">
    <property type="entry name" value="Mitochondrial_malonyltrans"/>
</dbReference>
<dbReference type="UniPathway" id="UPA00094"/>
<evidence type="ECO:0000256" key="1">
    <source>
        <dbReference type="ARBA" id="ARBA00004173"/>
    </source>
</evidence>
<dbReference type="Pfam" id="PF00698">
    <property type="entry name" value="Acyl_transf_1"/>
    <property type="match status" value="1"/>
</dbReference>
<feature type="domain" description="Malonyl-CoA:ACP transacylase (MAT)" evidence="13">
    <location>
        <begin position="6"/>
        <end position="293"/>
    </location>
</feature>
<reference evidence="14" key="1">
    <citation type="submission" date="2021-02" db="EMBL/GenBank/DDBJ databases">
        <authorList>
            <person name="Nowell W R."/>
        </authorList>
    </citation>
    <scope>NUCLEOTIDE SEQUENCE</scope>
    <source>
        <strain evidence="14">Ploen Becks lab</strain>
    </source>
</reference>
<evidence type="ECO:0000256" key="9">
    <source>
        <dbReference type="ARBA" id="ARBA00023128"/>
    </source>
</evidence>
<dbReference type="Proteomes" id="UP000663879">
    <property type="component" value="Unassembled WGS sequence"/>
</dbReference>
<dbReference type="GO" id="GO:0006633">
    <property type="term" value="P:fatty acid biosynthetic process"/>
    <property type="evidence" value="ECO:0007669"/>
    <property type="project" value="UniProtKB-UniPathway"/>
</dbReference>
<keyword evidence="10" id="KW-0275">Fatty acid biosynthesis</keyword>
<evidence type="ECO:0000256" key="4">
    <source>
        <dbReference type="ARBA" id="ARBA00022516"/>
    </source>
</evidence>
<keyword evidence="15" id="KW-1185">Reference proteome</keyword>
<evidence type="ECO:0000256" key="5">
    <source>
        <dbReference type="ARBA" id="ARBA00022679"/>
    </source>
</evidence>
<dbReference type="FunFam" id="3.30.70.250:FF:000005">
    <property type="entry name" value="Malonyl-CoA-acyl carrier protein transacylase, mitochondrial"/>
    <property type="match status" value="1"/>
</dbReference>
<evidence type="ECO:0000256" key="10">
    <source>
        <dbReference type="ARBA" id="ARBA00023160"/>
    </source>
</evidence>
<dbReference type="EMBL" id="CAJNOC010000940">
    <property type="protein sequence ID" value="CAF0819569.1"/>
    <property type="molecule type" value="Genomic_DNA"/>
</dbReference>
<organism evidence="14 15">
    <name type="scientific">Brachionus calyciflorus</name>
    <dbReference type="NCBI Taxonomy" id="104777"/>
    <lineage>
        <taxon>Eukaryota</taxon>
        <taxon>Metazoa</taxon>
        <taxon>Spiralia</taxon>
        <taxon>Gnathifera</taxon>
        <taxon>Rotifera</taxon>
        <taxon>Eurotatoria</taxon>
        <taxon>Monogononta</taxon>
        <taxon>Pseudotrocha</taxon>
        <taxon>Ploima</taxon>
        <taxon>Brachionidae</taxon>
        <taxon>Brachionus</taxon>
    </lineage>
</organism>
<dbReference type="SMART" id="SM00827">
    <property type="entry name" value="PKS_AT"/>
    <property type="match status" value="1"/>
</dbReference>
<keyword evidence="8" id="KW-0443">Lipid metabolism</keyword>
<protein>
    <recommendedName>
        <fullName evidence="3">[acyl-carrier-protein] S-malonyltransferase</fullName>
        <ecNumber evidence="3">2.3.1.39</ecNumber>
    </recommendedName>
    <alternativeName>
        <fullName evidence="12">[Acyl-carrier-protein] malonyltransferase</fullName>
    </alternativeName>
</protein>
<keyword evidence="4" id="KW-0444">Lipid biosynthesis</keyword>
<keyword evidence="7" id="KW-0809">Transit peptide</keyword>
<evidence type="ECO:0000259" key="13">
    <source>
        <dbReference type="SMART" id="SM00827"/>
    </source>
</evidence>
<dbReference type="OrthoDB" id="541883at2759"/>
<evidence type="ECO:0000256" key="6">
    <source>
        <dbReference type="ARBA" id="ARBA00022832"/>
    </source>
</evidence>
<dbReference type="EC" id="2.3.1.39" evidence="3"/>
<dbReference type="Gene3D" id="3.40.366.10">
    <property type="entry name" value="Malonyl-Coenzyme A Acyl Carrier Protein, domain 2"/>
    <property type="match status" value="1"/>
</dbReference>
<keyword evidence="9" id="KW-0496">Mitochondrion</keyword>
<evidence type="ECO:0000256" key="11">
    <source>
        <dbReference type="ARBA" id="ARBA00061523"/>
    </source>
</evidence>
<evidence type="ECO:0000256" key="12">
    <source>
        <dbReference type="ARBA" id="ARBA00077751"/>
    </source>
</evidence>
<accession>A0A813TZL5</accession>
<evidence type="ECO:0000256" key="7">
    <source>
        <dbReference type="ARBA" id="ARBA00022946"/>
    </source>
</evidence>
<dbReference type="PANTHER" id="PTHR47170">
    <property type="entry name" value="MALONYL-COA ACP TRANSACYLASE, ACP-BINDING"/>
    <property type="match status" value="1"/>
</dbReference>